<comment type="function">
    <text evidence="6">Required for ribosome biogenesis. Part of a complex which catalyzes pseudouridylation of rRNA. This involves the isomerization of uridine such that the ribose is subsequently attached to C5, instead of the normal N1. Pseudouridine ("psi") residues may serve to stabilize the conformation of rRNAs.</text>
</comment>
<evidence type="ECO:0000256" key="6">
    <source>
        <dbReference type="RuleBase" id="RU364004"/>
    </source>
</evidence>
<keyword evidence="4 6" id="KW-0694">RNA-binding</keyword>
<dbReference type="Gene3D" id="2.40.10.230">
    <property type="entry name" value="Probable tRNA pseudouridine synthase domain"/>
    <property type="match status" value="1"/>
</dbReference>
<evidence type="ECO:0000313" key="8">
    <source>
        <dbReference type="Proteomes" id="UP000274756"/>
    </source>
</evidence>
<comment type="subcellular location">
    <subcellularLocation>
        <location evidence="6">Nucleus</location>
        <location evidence="6">Nucleolus</location>
    </subcellularLocation>
</comment>
<dbReference type="OrthoDB" id="21550at2759"/>
<evidence type="ECO:0000313" key="7">
    <source>
        <dbReference type="EMBL" id="VDN59023.1"/>
    </source>
</evidence>
<evidence type="ECO:0000256" key="3">
    <source>
        <dbReference type="ARBA" id="ARBA00022553"/>
    </source>
</evidence>
<dbReference type="PANTHER" id="PTHR31633">
    <property type="entry name" value="H/ACA RIBONUCLEOPROTEIN COMPLEX NON-CORE SUBUNIT NAF1"/>
    <property type="match status" value="1"/>
</dbReference>
<evidence type="ECO:0000256" key="2">
    <source>
        <dbReference type="ARBA" id="ARBA00022552"/>
    </source>
</evidence>
<comment type="subunit">
    <text evidence="6">Component of the small nucleolar ribonucleoprotein particles containing H/ACA-type snoRNAs (H/ACA snoRNPs).</text>
</comment>
<name>A0A3P7Q5U2_DRAME</name>
<keyword evidence="5 6" id="KW-0539">Nucleus</keyword>
<sequence>MLPKIEQLSIHVDEDIHLEYVGKIADIVDCLALQVYDVIGSISDPLYAIRFNTVEEAKEYKKGDSVYFAPKIDQFTHTLFPEQMIKLIFLEKIGDDFWDGEGECPVNEMVFSDDESERNFLEGSKKPKENRGSYCSIFYYCSYRL</sequence>
<gene>
    <name evidence="7" type="ORF">DME_LOCUS8996</name>
</gene>
<dbReference type="PANTHER" id="PTHR31633:SF1">
    <property type="entry name" value="H_ACA RIBONUCLEOPROTEIN COMPLEX NON-CORE SUBUNIT NAF1"/>
    <property type="match status" value="1"/>
</dbReference>
<keyword evidence="6" id="KW-0687">Ribonucleoprotein</keyword>
<dbReference type="InterPro" id="IPR040309">
    <property type="entry name" value="Naf1"/>
</dbReference>
<evidence type="ECO:0000256" key="5">
    <source>
        <dbReference type="ARBA" id="ARBA00023242"/>
    </source>
</evidence>
<keyword evidence="2 6" id="KW-0698">rRNA processing</keyword>
<dbReference type="GO" id="GO:0005730">
    <property type="term" value="C:nucleolus"/>
    <property type="evidence" value="ECO:0007669"/>
    <property type="project" value="UniProtKB-SubCell"/>
</dbReference>
<keyword evidence="1 6" id="KW-0690">Ribosome biogenesis</keyword>
<dbReference type="GO" id="GO:0006364">
    <property type="term" value="P:rRNA processing"/>
    <property type="evidence" value="ECO:0007669"/>
    <property type="project" value="UniProtKB-KW"/>
</dbReference>
<dbReference type="GO" id="GO:0003723">
    <property type="term" value="F:RNA binding"/>
    <property type="evidence" value="ECO:0007669"/>
    <property type="project" value="UniProtKB-KW"/>
</dbReference>
<keyword evidence="8" id="KW-1185">Reference proteome</keyword>
<dbReference type="InterPro" id="IPR007504">
    <property type="entry name" value="H/ACA_rnp_Gar1/Naf1"/>
</dbReference>
<dbReference type="AlphaFoldDB" id="A0A3P7Q5U2"/>
<proteinExistence type="inferred from homology"/>
<evidence type="ECO:0000256" key="1">
    <source>
        <dbReference type="ARBA" id="ARBA00022517"/>
    </source>
</evidence>
<accession>A0A3P7Q5U2</accession>
<protein>
    <recommendedName>
        <fullName evidence="6">H/ACA ribonucleoprotein complex subunit</fullName>
    </recommendedName>
</protein>
<organism evidence="7 8">
    <name type="scientific">Dracunculus medinensis</name>
    <name type="common">Guinea worm</name>
    <dbReference type="NCBI Taxonomy" id="318479"/>
    <lineage>
        <taxon>Eukaryota</taxon>
        <taxon>Metazoa</taxon>
        <taxon>Ecdysozoa</taxon>
        <taxon>Nematoda</taxon>
        <taxon>Chromadorea</taxon>
        <taxon>Rhabditida</taxon>
        <taxon>Spirurina</taxon>
        <taxon>Dracunculoidea</taxon>
        <taxon>Dracunculidae</taxon>
        <taxon>Dracunculus</taxon>
    </lineage>
</organism>
<comment type="similarity">
    <text evidence="6">Belongs to the GAR1 family.</text>
</comment>
<dbReference type="Pfam" id="PF04410">
    <property type="entry name" value="Gar1"/>
    <property type="match status" value="1"/>
</dbReference>
<dbReference type="GO" id="GO:0000493">
    <property type="term" value="P:box H/ACA snoRNP assembly"/>
    <property type="evidence" value="ECO:0007669"/>
    <property type="project" value="InterPro"/>
</dbReference>
<reference evidence="7 8" key="1">
    <citation type="submission" date="2018-11" db="EMBL/GenBank/DDBJ databases">
        <authorList>
            <consortium name="Pathogen Informatics"/>
        </authorList>
    </citation>
    <scope>NUCLEOTIDE SEQUENCE [LARGE SCALE GENOMIC DNA]</scope>
</reference>
<evidence type="ECO:0000256" key="4">
    <source>
        <dbReference type="ARBA" id="ARBA00022884"/>
    </source>
</evidence>
<dbReference type="InterPro" id="IPR038664">
    <property type="entry name" value="Gar1/Naf1_Cbf5-bd_sf"/>
</dbReference>
<keyword evidence="3" id="KW-0597">Phosphoprotein</keyword>
<dbReference type="GO" id="GO:0005732">
    <property type="term" value="C:sno(s)RNA-containing ribonucleoprotein complex"/>
    <property type="evidence" value="ECO:0007669"/>
    <property type="project" value="InterPro"/>
</dbReference>
<dbReference type="EMBL" id="UYYG01001175">
    <property type="protein sequence ID" value="VDN59023.1"/>
    <property type="molecule type" value="Genomic_DNA"/>
</dbReference>
<dbReference type="GO" id="GO:0001522">
    <property type="term" value="P:pseudouridine synthesis"/>
    <property type="evidence" value="ECO:0007669"/>
    <property type="project" value="InterPro"/>
</dbReference>
<dbReference type="STRING" id="318479.A0A3P7Q5U2"/>
<dbReference type="Proteomes" id="UP000274756">
    <property type="component" value="Unassembled WGS sequence"/>
</dbReference>